<dbReference type="Proteomes" id="UP000838748">
    <property type="component" value="Unassembled WGS sequence"/>
</dbReference>
<keyword evidence="1" id="KW-0732">Signal</keyword>
<name>A0ABM9A4G4_9VIBR</name>
<evidence type="ECO:0000256" key="1">
    <source>
        <dbReference type="SAM" id="SignalP"/>
    </source>
</evidence>
<evidence type="ECO:0000313" key="3">
    <source>
        <dbReference type="Proteomes" id="UP000838748"/>
    </source>
</evidence>
<comment type="caution">
    <text evidence="2">The sequence shown here is derived from an EMBL/GenBank/DDBJ whole genome shotgun (WGS) entry which is preliminary data.</text>
</comment>
<feature type="chain" id="PRO_5045472518" evidence="1">
    <location>
        <begin position="28"/>
        <end position="72"/>
    </location>
</feature>
<dbReference type="EMBL" id="CAKLDM010000002">
    <property type="protein sequence ID" value="CAH0539600.1"/>
    <property type="molecule type" value="Genomic_DNA"/>
</dbReference>
<feature type="signal peptide" evidence="1">
    <location>
        <begin position="1"/>
        <end position="27"/>
    </location>
</feature>
<gene>
    <name evidence="2" type="ORF">VMF7928_02275</name>
</gene>
<proteinExistence type="predicted"/>
<organism evidence="2 3">
    <name type="scientific">Vibrio marisflavi CECT 7928</name>
    <dbReference type="NCBI Taxonomy" id="634439"/>
    <lineage>
        <taxon>Bacteria</taxon>
        <taxon>Pseudomonadati</taxon>
        <taxon>Pseudomonadota</taxon>
        <taxon>Gammaproteobacteria</taxon>
        <taxon>Vibrionales</taxon>
        <taxon>Vibrionaceae</taxon>
        <taxon>Vibrio</taxon>
    </lineage>
</organism>
<sequence>MKKMKKTILSAVTLAASMMFGMTYANAAVVVVNPRPVVVEPAPVVVVKPRPRHVVVVERRPVVVVHPHHRVY</sequence>
<accession>A0ABM9A4G4</accession>
<evidence type="ECO:0000313" key="2">
    <source>
        <dbReference type="EMBL" id="CAH0539600.1"/>
    </source>
</evidence>
<keyword evidence="3" id="KW-1185">Reference proteome</keyword>
<reference evidence="2" key="1">
    <citation type="submission" date="2021-11" db="EMBL/GenBank/DDBJ databases">
        <authorList>
            <person name="Rodrigo-Torres L."/>
            <person name="Arahal R. D."/>
            <person name="Lucena T."/>
        </authorList>
    </citation>
    <scope>NUCLEOTIDE SEQUENCE</scope>
    <source>
        <strain evidence="2">CECT 7928</strain>
    </source>
</reference>
<protein>
    <submittedName>
        <fullName evidence="2">Uncharacterized protein</fullName>
    </submittedName>
</protein>